<organism evidence="1 2">
    <name type="scientific">Mytilus coruscus</name>
    <name type="common">Sea mussel</name>
    <dbReference type="NCBI Taxonomy" id="42192"/>
    <lineage>
        <taxon>Eukaryota</taxon>
        <taxon>Metazoa</taxon>
        <taxon>Spiralia</taxon>
        <taxon>Lophotrochozoa</taxon>
        <taxon>Mollusca</taxon>
        <taxon>Bivalvia</taxon>
        <taxon>Autobranchia</taxon>
        <taxon>Pteriomorphia</taxon>
        <taxon>Mytilida</taxon>
        <taxon>Mytiloidea</taxon>
        <taxon>Mytilidae</taxon>
        <taxon>Mytilinae</taxon>
        <taxon>Mytilus</taxon>
    </lineage>
</organism>
<gene>
    <name evidence="1" type="ORF">MCOR_15953</name>
</gene>
<dbReference type="Proteomes" id="UP000507470">
    <property type="component" value="Unassembled WGS sequence"/>
</dbReference>
<accession>A0A6J8B7L2</accession>
<sequence length="158" mass="17868">MSGLKSKLQEAYEKFETDTESIKLYYNGIVENLKNQNQLNSEMQKMKIQEMKNLETQSGGKYKGQVSLLYYDLLTKGVSANTIQSVVRSVLENMTEYDTTNLKLPSRSTAQRMVSEAGELVKTAYELSKEKTMLCHQSDGTTKNLTHWGCTCSKALTK</sequence>
<dbReference type="OrthoDB" id="10300446at2759"/>
<dbReference type="AlphaFoldDB" id="A0A6J8B7L2"/>
<name>A0A6J8B7L2_MYTCO</name>
<reference evidence="1 2" key="1">
    <citation type="submission" date="2020-06" db="EMBL/GenBank/DDBJ databases">
        <authorList>
            <person name="Li R."/>
            <person name="Bekaert M."/>
        </authorList>
    </citation>
    <scope>NUCLEOTIDE SEQUENCE [LARGE SCALE GENOMIC DNA]</scope>
    <source>
        <strain evidence="2">wild</strain>
    </source>
</reference>
<proteinExistence type="predicted"/>
<evidence type="ECO:0000313" key="1">
    <source>
        <dbReference type="EMBL" id="CAC5379952.1"/>
    </source>
</evidence>
<protein>
    <submittedName>
        <fullName evidence="1">Uncharacterized protein</fullName>
    </submittedName>
</protein>
<dbReference type="EMBL" id="CACVKT020002765">
    <property type="protein sequence ID" value="CAC5379952.1"/>
    <property type="molecule type" value="Genomic_DNA"/>
</dbReference>
<evidence type="ECO:0000313" key="2">
    <source>
        <dbReference type="Proteomes" id="UP000507470"/>
    </source>
</evidence>
<keyword evidence="2" id="KW-1185">Reference proteome</keyword>